<organism evidence="3 4">
    <name type="scientific">Neoaquamicrobium sediminum</name>
    <dbReference type="NCBI Taxonomy" id="1849104"/>
    <lineage>
        <taxon>Bacteria</taxon>
        <taxon>Pseudomonadati</taxon>
        <taxon>Pseudomonadota</taxon>
        <taxon>Alphaproteobacteria</taxon>
        <taxon>Hyphomicrobiales</taxon>
        <taxon>Phyllobacteriaceae</taxon>
        <taxon>Neoaquamicrobium</taxon>
    </lineage>
</organism>
<reference evidence="3 4" key="1">
    <citation type="submission" date="2024-01" db="EMBL/GenBank/DDBJ databases">
        <title>New evidence supports the origin of RcGTA from prophage.</title>
        <authorList>
            <person name="Xu Y."/>
            <person name="Liu B."/>
            <person name="Chen F."/>
        </authorList>
    </citation>
    <scope>NUCLEOTIDE SEQUENCE [LARGE SCALE GENOMIC DNA]</scope>
    <source>
        <strain evidence="3 4">CBW1107-2</strain>
    </source>
</reference>
<feature type="chain" id="PRO_5046004249" evidence="2">
    <location>
        <begin position="21"/>
        <end position="267"/>
    </location>
</feature>
<gene>
    <name evidence="3" type="ORF">V1479_12535</name>
</gene>
<dbReference type="PROSITE" id="PS51257">
    <property type="entry name" value="PROKAR_LIPOPROTEIN"/>
    <property type="match status" value="1"/>
</dbReference>
<evidence type="ECO:0000256" key="2">
    <source>
        <dbReference type="SAM" id="SignalP"/>
    </source>
</evidence>
<evidence type="ECO:0000256" key="1">
    <source>
        <dbReference type="SAM" id="MobiDB-lite"/>
    </source>
</evidence>
<proteinExistence type="predicted"/>
<keyword evidence="4" id="KW-1185">Reference proteome</keyword>
<dbReference type="Proteomes" id="UP001559025">
    <property type="component" value="Unassembled WGS sequence"/>
</dbReference>
<evidence type="ECO:0000313" key="3">
    <source>
        <dbReference type="EMBL" id="MEX4008137.1"/>
    </source>
</evidence>
<feature type="compositionally biased region" description="Low complexity" evidence="1">
    <location>
        <begin position="33"/>
        <end position="45"/>
    </location>
</feature>
<keyword evidence="2" id="KW-0732">Signal</keyword>
<name>A0ABV3WTY3_9HYPH</name>
<protein>
    <submittedName>
        <fullName evidence="3">Uncharacterized protein</fullName>
    </submittedName>
</protein>
<evidence type="ECO:0000313" key="4">
    <source>
        <dbReference type="Proteomes" id="UP001559025"/>
    </source>
</evidence>
<dbReference type="RefSeq" id="WP_368803179.1">
    <property type="nucleotide sequence ID" value="NZ_JAZHFV010000003.1"/>
</dbReference>
<comment type="caution">
    <text evidence="3">The sequence shown here is derived from an EMBL/GenBank/DDBJ whole genome shotgun (WGS) entry which is preliminary data.</text>
</comment>
<feature type="region of interest" description="Disordered" evidence="1">
    <location>
        <begin position="27"/>
        <end position="51"/>
    </location>
</feature>
<feature type="signal peptide" evidence="2">
    <location>
        <begin position="1"/>
        <end position="20"/>
    </location>
</feature>
<dbReference type="EMBL" id="JAZHFV010000003">
    <property type="protein sequence ID" value="MEX4008137.1"/>
    <property type="molecule type" value="Genomic_DNA"/>
</dbReference>
<accession>A0ABV3WTY3</accession>
<sequence>MKTRNKGLLLLAGISLLALAACSDEQETVVQTEEPPATVEAPEAAPSEEERTDRAMRQIGEGADAILQGAGELARDARERTERLLEDAGPALDRAGEVARDIGASLDEIGKQALRDFESGVEMLQRRIEESDSAIETSPGDPAAVLAPPDQLRADTRAAARAGPAGVGPAYVGVWAGDAASCGAIDVEPVEMMAVITPTTIRRYESVCNFEEAAMSGGSTTLAASCIAEGDTEERQIMLTMPDDDTLEIGQPGSGTAARLVRCHLPE</sequence>